<dbReference type="Proteomes" id="UP001178461">
    <property type="component" value="Chromosome W"/>
</dbReference>
<protein>
    <submittedName>
        <fullName evidence="2">Uncharacterized protein</fullName>
    </submittedName>
</protein>
<proteinExistence type="predicted"/>
<evidence type="ECO:0000313" key="3">
    <source>
        <dbReference type="Proteomes" id="UP001178461"/>
    </source>
</evidence>
<keyword evidence="3" id="KW-1185">Reference proteome</keyword>
<evidence type="ECO:0000313" key="2">
    <source>
        <dbReference type="EMBL" id="CAI5799404.1"/>
    </source>
</evidence>
<accession>A0AA35PT10</accession>
<name>A0AA35PT10_9SAUR</name>
<feature type="region of interest" description="Disordered" evidence="1">
    <location>
        <begin position="1"/>
        <end position="58"/>
    </location>
</feature>
<evidence type="ECO:0000256" key="1">
    <source>
        <dbReference type="SAM" id="MobiDB-lite"/>
    </source>
</evidence>
<reference evidence="2" key="1">
    <citation type="submission" date="2022-12" db="EMBL/GenBank/DDBJ databases">
        <authorList>
            <person name="Alioto T."/>
            <person name="Alioto T."/>
            <person name="Gomez Garrido J."/>
        </authorList>
    </citation>
    <scope>NUCLEOTIDE SEQUENCE</scope>
</reference>
<feature type="compositionally biased region" description="Basic residues" evidence="1">
    <location>
        <begin position="11"/>
        <end position="28"/>
    </location>
</feature>
<gene>
    <name evidence="2" type="ORF">PODLI_1B003063</name>
</gene>
<sequence length="58" mass="6242">MAAAVEEQCPPRRRQSKHKRQGGHHRSLVRLTQPTRAGGSTPGQRLAEAGGNATTIAR</sequence>
<dbReference type="AlphaFoldDB" id="A0AA35PT10"/>
<organism evidence="2 3">
    <name type="scientific">Podarcis lilfordi</name>
    <name type="common">Lilford's wall lizard</name>
    <dbReference type="NCBI Taxonomy" id="74358"/>
    <lineage>
        <taxon>Eukaryota</taxon>
        <taxon>Metazoa</taxon>
        <taxon>Chordata</taxon>
        <taxon>Craniata</taxon>
        <taxon>Vertebrata</taxon>
        <taxon>Euteleostomi</taxon>
        <taxon>Lepidosauria</taxon>
        <taxon>Squamata</taxon>
        <taxon>Bifurcata</taxon>
        <taxon>Unidentata</taxon>
        <taxon>Episquamata</taxon>
        <taxon>Laterata</taxon>
        <taxon>Lacertibaenia</taxon>
        <taxon>Lacertidae</taxon>
        <taxon>Podarcis</taxon>
    </lineage>
</organism>
<dbReference type="EMBL" id="OX395145">
    <property type="protein sequence ID" value="CAI5799404.1"/>
    <property type="molecule type" value="Genomic_DNA"/>
</dbReference>